<sequence length="266" mass="30015">MWPAQEGRRGPAAIFFSAERAEEVRYTVATAISVPIITGNPLCLRRRRRRHADCAPDAGKSAPDPGEATTTWSPARPLIARLLNFRNHDKILQSFRMQGPWKFNNTDITAYLDYTMEVQCRQTSYVKVKQLLCVCNITYSLLFTARLWAVDEGKNHIFPSPKDAWMCLHAKGLIKSHREDPLEGTWLTPQRWRKKRSGIKMRPSKVQVAEGQAQALIEATQITSNPYTSRCDDKAFDSDSSMGRSSESTVPLMLGPEVTPCMADDL</sequence>
<dbReference type="Gene3D" id="3.30.250.20">
    <property type="entry name" value="L1 transposable element, C-terminal domain"/>
    <property type="match status" value="1"/>
</dbReference>
<comment type="caution">
    <text evidence="2">The sequence shown here is derived from an EMBL/GenBank/DDBJ whole genome shotgun (WGS) entry which is preliminary data.</text>
</comment>
<protein>
    <submittedName>
        <fullName evidence="2">Uncharacterized protein</fullName>
    </submittedName>
</protein>
<accession>A0AAV7QT75</accession>
<feature type="compositionally biased region" description="Low complexity" evidence="1">
    <location>
        <begin position="238"/>
        <end position="248"/>
    </location>
</feature>
<evidence type="ECO:0000313" key="2">
    <source>
        <dbReference type="EMBL" id="KAJ1141568.1"/>
    </source>
</evidence>
<name>A0AAV7QT75_PLEWA</name>
<reference evidence="2" key="1">
    <citation type="journal article" date="2022" name="bioRxiv">
        <title>Sequencing and chromosome-scale assembly of the giantPleurodeles waltlgenome.</title>
        <authorList>
            <person name="Brown T."/>
            <person name="Elewa A."/>
            <person name="Iarovenko S."/>
            <person name="Subramanian E."/>
            <person name="Araus A.J."/>
            <person name="Petzold A."/>
            <person name="Susuki M."/>
            <person name="Suzuki K.-i.T."/>
            <person name="Hayashi T."/>
            <person name="Toyoda A."/>
            <person name="Oliveira C."/>
            <person name="Osipova E."/>
            <person name="Leigh N.D."/>
            <person name="Simon A."/>
            <person name="Yun M.H."/>
        </authorList>
    </citation>
    <scope>NUCLEOTIDE SEQUENCE</scope>
    <source>
        <strain evidence="2">20211129_DDA</strain>
        <tissue evidence="2">Liver</tissue>
    </source>
</reference>
<dbReference type="Proteomes" id="UP001066276">
    <property type="component" value="Chromosome 6"/>
</dbReference>
<evidence type="ECO:0000256" key="1">
    <source>
        <dbReference type="SAM" id="MobiDB-lite"/>
    </source>
</evidence>
<evidence type="ECO:0000313" key="3">
    <source>
        <dbReference type="Proteomes" id="UP001066276"/>
    </source>
</evidence>
<dbReference type="AlphaFoldDB" id="A0AAV7QT75"/>
<proteinExistence type="predicted"/>
<feature type="region of interest" description="Disordered" evidence="1">
    <location>
        <begin position="235"/>
        <end position="256"/>
    </location>
</feature>
<dbReference type="InterPro" id="IPR042566">
    <property type="entry name" value="L1_C"/>
</dbReference>
<dbReference type="EMBL" id="JANPWB010000010">
    <property type="protein sequence ID" value="KAJ1141568.1"/>
    <property type="molecule type" value="Genomic_DNA"/>
</dbReference>
<organism evidence="2 3">
    <name type="scientific">Pleurodeles waltl</name>
    <name type="common">Iberian ribbed newt</name>
    <dbReference type="NCBI Taxonomy" id="8319"/>
    <lineage>
        <taxon>Eukaryota</taxon>
        <taxon>Metazoa</taxon>
        <taxon>Chordata</taxon>
        <taxon>Craniata</taxon>
        <taxon>Vertebrata</taxon>
        <taxon>Euteleostomi</taxon>
        <taxon>Amphibia</taxon>
        <taxon>Batrachia</taxon>
        <taxon>Caudata</taxon>
        <taxon>Salamandroidea</taxon>
        <taxon>Salamandridae</taxon>
        <taxon>Pleurodelinae</taxon>
        <taxon>Pleurodeles</taxon>
    </lineage>
</organism>
<keyword evidence="3" id="KW-1185">Reference proteome</keyword>
<gene>
    <name evidence="2" type="ORF">NDU88_007896</name>
</gene>